<keyword evidence="4" id="KW-1185">Reference proteome</keyword>
<accession>A0A9X3NIE4</accession>
<organism evidence="3 4">
    <name type="scientific">Solirubrobacter phytolaccae</name>
    <dbReference type="NCBI Taxonomy" id="1404360"/>
    <lineage>
        <taxon>Bacteria</taxon>
        <taxon>Bacillati</taxon>
        <taxon>Actinomycetota</taxon>
        <taxon>Thermoleophilia</taxon>
        <taxon>Solirubrobacterales</taxon>
        <taxon>Solirubrobacteraceae</taxon>
        <taxon>Solirubrobacter</taxon>
    </lineage>
</organism>
<comment type="caution">
    <text evidence="3">The sequence shown here is derived from an EMBL/GenBank/DDBJ whole genome shotgun (WGS) entry which is preliminary data.</text>
</comment>
<evidence type="ECO:0000313" key="3">
    <source>
        <dbReference type="EMBL" id="MDA0184391.1"/>
    </source>
</evidence>
<feature type="region of interest" description="Disordered" evidence="2">
    <location>
        <begin position="1"/>
        <end position="38"/>
    </location>
</feature>
<dbReference type="AlphaFoldDB" id="A0A9X3NIE4"/>
<protein>
    <submittedName>
        <fullName evidence="3">Uncharacterized protein</fullName>
    </submittedName>
</protein>
<sequence length="151" mass="15185">KSNGQLLGPQHAMATGTCNGGGAAPRGPPAANGGGVSAAEVEARVAAAVERAQAESSVAIGAAMAAARAAEDRAAAAERRARELATLVCGEPRQLTRGELSDLRETGPTGPAVMANALRTLHKARAAEDRRALTNALGDVASAAVGWRDRL</sequence>
<evidence type="ECO:0000256" key="1">
    <source>
        <dbReference type="SAM" id="Coils"/>
    </source>
</evidence>
<gene>
    <name evidence="3" type="ORF">OJ997_29070</name>
</gene>
<evidence type="ECO:0000313" key="4">
    <source>
        <dbReference type="Proteomes" id="UP001147653"/>
    </source>
</evidence>
<name>A0A9X3NIE4_9ACTN</name>
<evidence type="ECO:0000256" key="2">
    <source>
        <dbReference type="SAM" id="MobiDB-lite"/>
    </source>
</evidence>
<reference evidence="3" key="1">
    <citation type="submission" date="2022-10" db="EMBL/GenBank/DDBJ databases">
        <title>The WGS of Solirubrobacter phytolaccae KCTC 29190.</title>
        <authorList>
            <person name="Jiang Z."/>
        </authorList>
    </citation>
    <scope>NUCLEOTIDE SEQUENCE</scope>
    <source>
        <strain evidence="3">KCTC 29190</strain>
    </source>
</reference>
<dbReference type="Proteomes" id="UP001147653">
    <property type="component" value="Unassembled WGS sequence"/>
</dbReference>
<dbReference type="EMBL" id="JAPDDP010000075">
    <property type="protein sequence ID" value="MDA0184391.1"/>
    <property type="molecule type" value="Genomic_DNA"/>
</dbReference>
<keyword evidence="1" id="KW-0175">Coiled coil</keyword>
<feature type="non-terminal residue" evidence="3">
    <location>
        <position position="1"/>
    </location>
</feature>
<feature type="coiled-coil region" evidence="1">
    <location>
        <begin position="60"/>
        <end position="87"/>
    </location>
</feature>
<proteinExistence type="predicted"/>